<gene>
    <name evidence="1" type="ORF">FHS42_005401</name>
</gene>
<proteinExistence type="predicted"/>
<evidence type="ECO:0000313" key="2">
    <source>
        <dbReference type="Proteomes" id="UP000588098"/>
    </source>
</evidence>
<comment type="caution">
    <text evidence="1">The sequence shown here is derived from an EMBL/GenBank/DDBJ whole genome shotgun (WGS) entry which is preliminary data.</text>
</comment>
<keyword evidence="2" id="KW-1185">Reference proteome</keyword>
<dbReference type="Proteomes" id="UP000588098">
    <property type="component" value="Unassembled WGS sequence"/>
</dbReference>
<evidence type="ECO:0000313" key="1">
    <source>
        <dbReference type="EMBL" id="MBB5938313.1"/>
    </source>
</evidence>
<name>A0A7W9V0L6_9ACTN</name>
<reference evidence="1 2" key="1">
    <citation type="submission" date="2020-08" db="EMBL/GenBank/DDBJ databases">
        <title>Genomic Encyclopedia of Type Strains, Phase III (KMG-III): the genomes of soil and plant-associated and newly described type strains.</title>
        <authorList>
            <person name="Whitman W."/>
        </authorList>
    </citation>
    <scope>NUCLEOTIDE SEQUENCE [LARGE SCALE GENOMIC DNA]</scope>
    <source>
        <strain evidence="1 2">CECT 8305</strain>
    </source>
</reference>
<dbReference type="EMBL" id="JACHJL010000015">
    <property type="protein sequence ID" value="MBB5938313.1"/>
    <property type="molecule type" value="Genomic_DNA"/>
</dbReference>
<protein>
    <submittedName>
        <fullName evidence="1">Pimeloyl-ACP methyl ester carboxylesterase</fullName>
    </submittedName>
</protein>
<organism evidence="1 2">
    <name type="scientific">Streptomyces zagrosensis</name>
    <dbReference type="NCBI Taxonomy" id="1042984"/>
    <lineage>
        <taxon>Bacteria</taxon>
        <taxon>Bacillati</taxon>
        <taxon>Actinomycetota</taxon>
        <taxon>Actinomycetes</taxon>
        <taxon>Kitasatosporales</taxon>
        <taxon>Streptomycetaceae</taxon>
        <taxon>Streptomyces</taxon>
    </lineage>
</organism>
<dbReference type="AlphaFoldDB" id="A0A7W9V0L6"/>
<sequence length="80" mass="8969">MTAPSLAALGMGRVPGTRRRGRLRRWRGSSHTRLVCPSRITTFFVCEEYPGAGHGLFITHAERINQELLGFIEDISTRAE</sequence>
<accession>A0A7W9V0L6</accession>
<dbReference type="RefSeq" id="WP_184575945.1">
    <property type="nucleotide sequence ID" value="NZ_JACHJL010000015.1"/>
</dbReference>